<dbReference type="GO" id="GO:0034142">
    <property type="term" value="P:toll-like receptor 4 signaling pathway"/>
    <property type="evidence" value="ECO:0007669"/>
    <property type="project" value="TreeGrafter"/>
</dbReference>
<dbReference type="GO" id="GO:0005737">
    <property type="term" value="C:cytoplasm"/>
    <property type="evidence" value="ECO:0007669"/>
    <property type="project" value="UniProtKB-SubCell"/>
</dbReference>
<dbReference type="Gene3D" id="3.40.50.10140">
    <property type="entry name" value="Toll/interleukin-1 receptor homology (TIR) domain"/>
    <property type="match status" value="1"/>
</dbReference>
<feature type="domain" description="TIR" evidence="5">
    <location>
        <begin position="114"/>
        <end position="248"/>
    </location>
</feature>
<dbReference type="GO" id="GO:0002755">
    <property type="term" value="P:MyD88-dependent toll-like receptor signaling pathway"/>
    <property type="evidence" value="ECO:0007669"/>
    <property type="project" value="InterPro"/>
</dbReference>
<evidence type="ECO:0000256" key="2">
    <source>
        <dbReference type="ARBA" id="ARBA00022490"/>
    </source>
</evidence>
<comment type="caution">
    <text evidence="6">The sequence shown here is derived from an EMBL/GenBank/DDBJ whole genome shotgun (WGS) entry which is preliminary data.</text>
</comment>
<dbReference type="InterPro" id="IPR017281">
    <property type="entry name" value="Myelin_different_resp_MyD88"/>
</dbReference>
<dbReference type="Gene3D" id="1.10.533.10">
    <property type="entry name" value="Death Domain, Fas"/>
    <property type="match status" value="1"/>
</dbReference>
<accession>A0AAW1K5N0</accession>
<dbReference type="InterPro" id="IPR011029">
    <property type="entry name" value="DEATH-like_dom_sf"/>
</dbReference>
<gene>
    <name evidence="6" type="ORF">QE152_g24788</name>
</gene>
<dbReference type="GO" id="GO:0045087">
    <property type="term" value="P:innate immune response"/>
    <property type="evidence" value="ECO:0007669"/>
    <property type="project" value="TreeGrafter"/>
</dbReference>
<dbReference type="PANTHER" id="PTHR15079">
    <property type="entry name" value="MYD88"/>
    <property type="match status" value="1"/>
</dbReference>
<protein>
    <submittedName>
        <fullName evidence="6">Death domain</fullName>
    </submittedName>
</protein>
<keyword evidence="7" id="KW-1185">Reference proteome</keyword>
<dbReference type="PANTHER" id="PTHR15079:SF3">
    <property type="entry name" value="MYELOID DIFFERENTIATION PRIMARY RESPONSE PROTEIN MYD88"/>
    <property type="match status" value="1"/>
</dbReference>
<dbReference type="GO" id="GO:0008063">
    <property type="term" value="P:Toll signaling pathway"/>
    <property type="evidence" value="ECO:0007669"/>
    <property type="project" value="TreeGrafter"/>
</dbReference>
<dbReference type="Pfam" id="PF13676">
    <property type="entry name" value="TIR_2"/>
    <property type="match status" value="1"/>
</dbReference>
<evidence type="ECO:0000256" key="1">
    <source>
        <dbReference type="ARBA" id="ARBA00004496"/>
    </source>
</evidence>
<dbReference type="GO" id="GO:0043123">
    <property type="term" value="P:positive regulation of canonical NF-kappaB signal transduction"/>
    <property type="evidence" value="ECO:0007669"/>
    <property type="project" value="InterPro"/>
</dbReference>
<feature type="domain" description="Death" evidence="4">
    <location>
        <begin position="44"/>
        <end position="107"/>
    </location>
</feature>
<keyword evidence="2" id="KW-0963">Cytoplasm</keyword>
<sequence>MTNVITAEFFNVSLRCLRIPTLRIISNLLNPVKYIPTKECLPRDWRGLADLMGYNQEDISSFQCTPDPTLSVLRKWSECEGTTVKMFLLFLEKMDRFDVFDDIIMLVIADINSHKSSVRQNIDTSPFITVQDREVQHQDVVTILEQQYKMDIFLKERDLIGGTIEHEATMQVIAKRSNRLIIILSPAFLESSENKYFTSFAQSIGIEQRRRKIIPCIYKDCEIPFELKPLHKLDYRRSGILYNFYEKLYSSIVPVETITLPRSAGNTPVPSRSTLTVPQVSVKSMKEHSSLPDLSIQSVTTSDADADTISRSSLSTTEQTPTKKTMLTKLQKIFKKKQKLVAAS</sequence>
<evidence type="ECO:0000313" key="6">
    <source>
        <dbReference type="EMBL" id="KAK9712637.1"/>
    </source>
</evidence>
<dbReference type="GO" id="GO:0050830">
    <property type="term" value="P:defense response to Gram-positive bacterium"/>
    <property type="evidence" value="ECO:0007669"/>
    <property type="project" value="TreeGrafter"/>
</dbReference>
<reference evidence="6 7" key="1">
    <citation type="journal article" date="2024" name="BMC Genomics">
        <title>De novo assembly and annotation of Popillia japonica's genome with initial clues to its potential as an invasive pest.</title>
        <authorList>
            <person name="Cucini C."/>
            <person name="Boschi S."/>
            <person name="Funari R."/>
            <person name="Cardaioli E."/>
            <person name="Iannotti N."/>
            <person name="Marturano G."/>
            <person name="Paoli F."/>
            <person name="Bruttini M."/>
            <person name="Carapelli A."/>
            <person name="Frati F."/>
            <person name="Nardi F."/>
        </authorList>
    </citation>
    <scope>NUCLEOTIDE SEQUENCE [LARGE SCALE GENOMIC DNA]</scope>
    <source>
        <strain evidence="6">DMR45628</strain>
    </source>
</reference>
<dbReference type="Proteomes" id="UP001458880">
    <property type="component" value="Unassembled WGS sequence"/>
</dbReference>
<dbReference type="PROSITE" id="PS50017">
    <property type="entry name" value="DEATH_DOMAIN"/>
    <property type="match status" value="1"/>
</dbReference>
<evidence type="ECO:0000259" key="4">
    <source>
        <dbReference type="PROSITE" id="PS50017"/>
    </source>
</evidence>
<dbReference type="InterPro" id="IPR000157">
    <property type="entry name" value="TIR_dom"/>
</dbReference>
<dbReference type="SUPFAM" id="SSF47986">
    <property type="entry name" value="DEATH domain"/>
    <property type="match status" value="1"/>
</dbReference>
<dbReference type="GO" id="GO:0035325">
    <property type="term" value="F:Toll-like receptor binding"/>
    <property type="evidence" value="ECO:0007669"/>
    <property type="project" value="TreeGrafter"/>
</dbReference>
<dbReference type="InterPro" id="IPR000488">
    <property type="entry name" value="Death_dom"/>
</dbReference>
<comment type="subcellular location">
    <subcellularLocation>
        <location evidence="1">Cytoplasm</location>
    </subcellularLocation>
</comment>
<dbReference type="Pfam" id="PF00531">
    <property type="entry name" value="Death"/>
    <property type="match status" value="1"/>
</dbReference>
<dbReference type="GO" id="GO:0070976">
    <property type="term" value="F:TIR domain binding"/>
    <property type="evidence" value="ECO:0007669"/>
    <property type="project" value="InterPro"/>
</dbReference>
<dbReference type="EMBL" id="JASPKY010000260">
    <property type="protein sequence ID" value="KAK9712637.1"/>
    <property type="molecule type" value="Genomic_DNA"/>
</dbReference>
<dbReference type="GO" id="GO:0005886">
    <property type="term" value="C:plasma membrane"/>
    <property type="evidence" value="ECO:0007669"/>
    <property type="project" value="TreeGrafter"/>
</dbReference>
<dbReference type="AlphaFoldDB" id="A0AAW1K5N0"/>
<evidence type="ECO:0000313" key="7">
    <source>
        <dbReference type="Proteomes" id="UP001458880"/>
    </source>
</evidence>
<name>A0AAW1K5N0_POPJA</name>
<dbReference type="PROSITE" id="PS50104">
    <property type="entry name" value="TIR"/>
    <property type="match status" value="1"/>
</dbReference>
<dbReference type="SUPFAM" id="SSF52200">
    <property type="entry name" value="Toll/Interleukin receptor TIR domain"/>
    <property type="match status" value="1"/>
</dbReference>
<proteinExistence type="predicted"/>
<evidence type="ECO:0000256" key="3">
    <source>
        <dbReference type="ARBA" id="ARBA00023198"/>
    </source>
</evidence>
<dbReference type="InterPro" id="IPR035897">
    <property type="entry name" value="Toll_tir_struct_dom_sf"/>
</dbReference>
<evidence type="ECO:0000259" key="5">
    <source>
        <dbReference type="PROSITE" id="PS50104"/>
    </source>
</evidence>
<organism evidence="6 7">
    <name type="scientific">Popillia japonica</name>
    <name type="common">Japanese beetle</name>
    <dbReference type="NCBI Taxonomy" id="7064"/>
    <lineage>
        <taxon>Eukaryota</taxon>
        <taxon>Metazoa</taxon>
        <taxon>Ecdysozoa</taxon>
        <taxon>Arthropoda</taxon>
        <taxon>Hexapoda</taxon>
        <taxon>Insecta</taxon>
        <taxon>Pterygota</taxon>
        <taxon>Neoptera</taxon>
        <taxon>Endopterygota</taxon>
        <taxon>Coleoptera</taxon>
        <taxon>Polyphaga</taxon>
        <taxon>Scarabaeiformia</taxon>
        <taxon>Scarabaeidae</taxon>
        <taxon>Rutelinae</taxon>
        <taxon>Popillia</taxon>
    </lineage>
</organism>
<keyword evidence="3" id="KW-0395">Inflammatory response</keyword>